<evidence type="ECO:0000256" key="6">
    <source>
        <dbReference type="ARBA" id="ARBA00023136"/>
    </source>
</evidence>
<dbReference type="PRINTS" id="PR01837">
    <property type="entry name" value="MGTCSAPBPROT"/>
</dbReference>
<dbReference type="PROSITE" id="PS51671">
    <property type="entry name" value="ACT"/>
    <property type="match status" value="1"/>
</dbReference>
<evidence type="ECO:0000313" key="10">
    <source>
        <dbReference type="Proteomes" id="UP000257144"/>
    </source>
</evidence>
<dbReference type="Proteomes" id="UP000257144">
    <property type="component" value="Unassembled WGS sequence"/>
</dbReference>
<dbReference type="Pfam" id="PF13291">
    <property type="entry name" value="ACT_4"/>
    <property type="match status" value="1"/>
</dbReference>
<evidence type="ECO:0000256" key="7">
    <source>
        <dbReference type="SAM" id="Phobius"/>
    </source>
</evidence>
<reference evidence="9 10" key="1">
    <citation type="submission" date="2018-07" db="EMBL/GenBank/DDBJ databases">
        <title>Bacillus sp. YLB-04 draft genome sequence.</title>
        <authorList>
            <person name="Yu L."/>
            <person name="Tang X."/>
        </authorList>
    </citation>
    <scope>NUCLEOTIDE SEQUENCE [LARGE SCALE GENOMIC DNA]</scope>
    <source>
        <strain evidence="9 10">YLB-04</strain>
    </source>
</reference>
<keyword evidence="4 7" id="KW-0812">Transmembrane</keyword>
<dbReference type="InterPro" id="IPR049177">
    <property type="entry name" value="MgtC_SapB_SrpB_YhiD_N"/>
</dbReference>
<sequence length="241" mass="26343">MKTVTISATAIIGRLLLAAFLGGLIGWERDLRNKQAGVKTHLLVSVGAASIMLLSIYGFNETINHVNARFDPARLAHGVISGIGFLGAGAILKHSNRNVTGITTAATLWVVSAIGLAVGSGFYLPALVTTGIVMLTVFVLRHFEERFLSTYKFITFTLTMKDEAQILGKINKAFKNEDVHIEAISMSDEYFFLEEGHLTMDIRVKISSKKNILELSRELGKLDGIKQVKLNNKAIPSRAVE</sequence>
<dbReference type="GO" id="GO:0005886">
    <property type="term" value="C:plasma membrane"/>
    <property type="evidence" value="ECO:0007669"/>
    <property type="project" value="UniProtKB-SubCell"/>
</dbReference>
<gene>
    <name evidence="9" type="ORF">DRW41_07925</name>
</gene>
<dbReference type="AlphaFoldDB" id="A0A3D8GU49"/>
<dbReference type="InterPro" id="IPR003416">
    <property type="entry name" value="MgtC/SapB/SrpB/YhiD_fam"/>
</dbReference>
<dbReference type="Pfam" id="PF02308">
    <property type="entry name" value="MgtC"/>
    <property type="match status" value="1"/>
</dbReference>
<evidence type="ECO:0000256" key="3">
    <source>
        <dbReference type="ARBA" id="ARBA00022475"/>
    </source>
</evidence>
<feature type="transmembrane region" description="Helical" evidence="7">
    <location>
        <begin position="40"/>
        <end position="59"/>
    </location>
</feature>
<name>A0A3D8GU49_9BACI</name>
<evidence type="ECO:0000313" key="9">
    <source>
        <dbReference type="EMBL" id="RDU37978.1"/>
    </source>
</evidence>
<dbReference type="SUPFAM" id="SSF55021">
    <property type="entry name" value="ACT-like"/>
    <property type="match status" value="1"/>
</dbReference>
<keyword evidence="3" id="KW-1003">Cell membrane</keyword>
<feature type="transmembrane region" description="Helical" evidence="7">
    <location>
        <begin position="99"/>
        <end position="118"/>
    </location>
</feature>
<keyword evidence="10" id="KW-1185">Reference proteome</keyword>
<evidence type="ECO:0000256" key="1">
    <source>
        <dbReference type="ARBA" id="ARBA00004651"/>
    </source>
</evidence>
<accession>A0A3D8GU49</accession>
<dbReference type="RefSeq" id="WP_115451647.1">
    <property type="nucleotide sequence ID" value="NZ_QNQT01000002.1"/>
</dbReference>
<feature type="transmembrane region" description="Helical" evidence="7">
    <location>
        <begin position="6"/>
        <end position="28"/>
    </location>
</feature>
<evidence type="ECO:0000256" key="5">
    <source>
        <dbReference type="ARBA" id="ARBA00022989"/>
    </source>
</evidence>
<dbReference type="EMBL" id="QNQT01000002">
    <property type="protein sequence ID" value="RDU37978.1"/>
    <property type="molecule type" value="Genomic_DNA"/>
</dbReference>
<keyword evidence="6 7" id="KW-0472">Membrane</keyword>
<feature type="transmembrane region" description="Helical" evidence="7">
    <location>
        <begin position="124"/>
        <end position="143"/>
    </location>
</feature>
<evidence type="ECO:0000256" key="2">
    <source>
        <dbReference type="ARBA" id="ARBA00009298"/>
    </source>
</evidence>
<dbReference type="PANTHER" id="PTHR33778:SF1">
    <property type="entry name" value="MAGNESIUM TRANSPORTER YHID-RELATED"/>
    <property type="match status" value="1"/>
</dbReference>
<feature type="transmembrane region" description="Helical" evidence="7">
    <location>
        <begin position="75"/>
        <end position="92"/>
    </location>
</feature>
<keyword evidence="5 7" id="KW-1133">Transmembrane helix</keyword>
<dbReference type="Gene3D" id="3.30.70.260">
    <property type="match status" value="1"/>
</dbReference>
<proteinExistence type="inferred from homology"/>
<feature type="domain" description="ACT" evidence="8">
    <location>
        <begin position="155"/>
        <end position="237"/>
    </location>
</feature>
<protein>
    <submittedName>
        <fullName evidence="9">MgtC/SapB family protein</fullName>
    </submittedName>
</protein>
<comment type="similarity">
    <text evidence="2">Belongs to the MgtC/SapB family.</text>
</comment>
<organism evidence="9 10">
    <name type="scientific">Neobacillus piezotolerans</name>
    <dbReference type="NCBI Taxonomy" id="2259171"/>
    <lineage>
        <taxon>Bacteria</taxon>
        <taxon>Bacillati</taxon>
        <taxon>Bacillota</taxon>
        <taxon>Bacilli</taxon>
        <taxon>Bacillales</taxon>
        <taxon>Bacillaceae</taxon>
        <taxon>Neobacillus</taxon>
    </lineage>
</organism>
<dbReference type="PANTHER" id="PTHR33778">
    <property type="entry name" value="PROTEIN MGTC"/>
    <property type="match status" value="1"/>
</dbReference>
<evidence type="ECO:0000256" key="4">
    <source>
        <dbReference type="ARBA" id="ARBA00022692"/>
    </source>
</evidence>
<comment type="caution">
    <text evidence="9">The sequence shown here is derived from an EMBL/GenBank/DDBJ whole genome shotgun (WGS) entry which is preliminary data.</text>
</comment>
<evidence type="ECO:0000259" key="8">
    <source>
        <dbReference type="PROSITE" id="PS51671"/>
    </source>
</evidence>
<dbReference type="OrthoDB" id="9811198at2"/>
<comment type="subcellular location">
    <subcellularLocation>
        <location evidence="1">Cell membrane</location>
        <topology evidence="1">Multi-pass membrane protein</topology>
    </subcellularLocation>
</comment>
<dbReference type="InterPro" id="IPR002912">
    <property type="entry name" value="ACT_dom"/>
</dbReference>
<dbReference type="InterPro" id="IPR045865">
    <property type="entry name" value="ACT-like_dom_sf"/>
</dbReference>